<accession>A0AA97FC78</accession>
<dbReference type="AlphaFoldDB" id="A0AA97FC78"/>
<evidence type="ECO:0000313" key="1">
    <source>
        <dbReference type="EMBL" id="WOF16284.1"/>
    </source>
</evidence>
<organism evidence="1 2">
    <name type="scientific">Methanochimaera problematica</name>
    <dbReference type="NCBI Taxonomy" id="2609417"/>
    <lineage>
        <taxon>Archaea</taxon>
        <taxon>Methanobacteriati</taxon>
        <taxon>Methanobacteriota</taxon>
        <taxon>Stenosarchaea group</taxon>
        <taxon>Methanomicrobia</taxon>
        <taxon>Methanomicrobiales</taxon>
        <taxon>Methanomicrobiaceae</taxon>
        <taxon>Methanochimaera</taxon>
    </lineage>
</organism>
<dbReference type="EMBL" id="CP043875">
    <property type="protein sequence ID" value="WOF16284.1"/>
    <property type="molecule type" value="Genomic_DNA"/>
</dbReference>
<reference evidence="1 2" key="1">
    <citation type="submission" date="2019-09" db="EMBL/GenBank/DDBJ databases">
        <title>The complete genome of Methanoplanus sp. FWC-SCC4.</title>
        <authorList>
            <person name="Chen S.-C."/>
            <person name="Zhou Y.-Z."/>
            <person name="Lai M.-C."/>
        </authorList>
    </citation>
    <scope>NUCLEOTIDE SEQUENCE [LARGE SCALE GENOMIC DNA]</scope>
    <source>
        <strain evidence="1 2">FWC-SCC4</strain>
    </source>
</reference>
<dbReference type="KEGG" id="mefw:F1737_05935"/>
<sequence length="385" mass="44131">MNQEKKKLLIIALAFFVIFMIVASGCTGLNSIQFGNAPANTATLSPADTTQMINKESAQSENIKPAISWSDIYPDCDQLTKAKLIEKAKDEITDVFPNVDRTTLKGNWVEHSRLDYNHNEEIGRPYIIFEKAKALFAKIPDKIEVKIKVDPQSGEIIYFAPYGVGYQYYRQNPKPQISLEEAEKNAINLIKNIQGENSIVYNPDVSYYKLNAYEPEDIPVLYMELFDSYNGVQYENSKVFIAYDTARDEVQSYSDKSTDPKLLYGLTTLSPEPEITLEEAKQIFKDKISEKYNIDDLGLEFSEVWTHDSYLLWWDPDEYVYADDPKPLSLVWYIACSDKESREVHEKTGDTPKIGVLRIDAHTGEIYRLVYGDIWIQTFGYMPGE</sequence>
<dbReference type="GeneID" id="85229701"/>
<keyword evidence="2" id="KW-1185">Reference proteome</keyword>
<gene>
    <name evidence="1" type="ORF">F1737_05935</name>
</gene>
<name>A0AA97FC78_9EURY</name>
<evidence type="ECO:0000313" key="2">
    <source>
        <dbReference type="Proteomes" id="UP001301797"/>
    </source>
</evidence>
<dbReference type="PROSITE" id="PS51257">
    <property type="entry name" value="PROKAR_LIPOPROTEIN"/>
    <property type="match status" value="1"/>
</dbReference>
<dbReference type="RefSeq" id="WP_317135697.1">
    <property type="nucleotide sequence ID" value="NZ_CP043875.1"/>
</dbReference>
<dbReference type="Proteomes" id="UP001301797">
    <property type="component" value="Chromosome"/>
</dbReference>
<proteinExistence type="predicted"/>
<protein>
    <submittedName>
        <fullName evidence="1">Uncharacterized protein</fullName>
    </submittedName>
</protein>